<reference evidence="10" key="2">
    <citation type="submission" date="2013-04" db="UniProtKB">
        <authorList>
            <consortium name="EnsemblPlants"/>
        </authorList>
    </citation>
    <scope>IDENTIFICATION</scope>
</reference>
<dbReference type="OMA" id="EFLQHEC"/>
<dbReference type="SMART" id="SM00499">
    <property type="entry name" value="AAI"/>
    <property type="match status" value="1"/>
</dbReference>
<gene>
    <name evidence="10" type="primary">LOC102717907</name>
</gene>
<dbReference type="RefSeq" id="XP_006656999.1">
    <property type="nucleotide sequence ID" value="XM_006656936.2"/>
</dbReference>
<feature type="signal peptide" evidence="8">
    <location>
        <begin position="1"/>
        <end position="20"/>
    </location>
</feature>
<sequence length="159" mass="17455">MKIFIAVLALLALAAGGASAQLFDACSQGGYRQYCQQPSFMQPIMSSNPCREFVRQQCSPMTLPWEQSHRLQLSSCQLMRQQCCQQMRAMAQQYRCRAICTMVYAIVQELQFGNGLFGEAPQTQAQAQVALNLPAMCGVYPTYCSTPCSVGIGSHCGSC</sequence>
<evidence type="ECO:0000256" key="8">
    <source>
        <dbReference type="SAM" id="SignalP"/>
    </source>
</evidence>
<protein>
    <recommendedName>
        <fullName evidence="9">Bifunctional inhibitor/plant lipid transfer protein/seed storage helical domain-containing protein</fullName>
    </recommendedName>
</protein>
<feature type="chain" id="PRO_5003774703" description="Bifunctional inhibitor/plant lipid transfer protein/seed storage helical domain-containing protein" evidence="8">
    <location>
        <begin position="21"/>
        <end position="159"/>
    </location>
</feature>
<keyword evidence="4" id="KW-0708">Seed storage protein</keyword>
<dbReference type="CDD" id="cd00261">
    <property type="entry name" value="AAI_SS"/>
    <property type="match status" value="1"/>
</dbReference>
<comment type="similarity">
    <text evidence="7">Belongs to the prolamin family.</text>
</comment>
<evidence type="ECO:0000256" key="5">
    <source>
        <dbReference type="ARBA" id="ARBA00023742"/>
    </source>
</evidence>
<dbReference type="AlphaFoldDB" id="J3MEJ0"/>
<dbReference type="PRINTS" id="PR00208">
    <property type="entry name" value="GLIADGLUTEN"/>
</dbReference>
<organism evidence="10">
    <name type="scientific">Oryza brachyantha</name>
    <name type="common">malo sina</name>
    <dbReference type="NCBI Taxonomy" id="4533"/>
    <lineage>
        <taxon>Eukaryota</taxon>
        <taxon>Viridiplantae</taxon>
        <taxon>Streptophyta</taxon>
        <taxon>Embryophyta</taxon>
        <taxon>Tracheophyta</taxon>
        <taxon>Spermatophyta</taxon>
        <taxon>Magnoliopsida</taxon>
        <taxon>Liliopsida</taxon>
        <taxon>Poales</taxon>
        <taxon>Poaceae</taxon>
        <taxon>BOP clade</taxon>
        <taxon>Oryzoideae</taxon>
        <taxon>Oryzeae</taxon>
        <taxon>Oryzinae</taxon>
        <taxon>Oryza</taxon>
    </lineage>
</organism>
<keyword evidence="2 8" id="KW-0732">Signal</keyword>
<evidence type="ECO:0000256" key="1">
    <source>
        <dbReference type="ARBA" id="ARBA00022554"/>
    </source>
</evidence>
<evidence type="ECO:0000256" key="6">
    <source>
        <dbReference type="ARBA" id="ARBA00023770"/>
    </source>
</evidence>
<evidence type="ECO:0000256" key="2">
    <source>
        <dbReference type="ARBA" id="ARBA00022729"/>
    </source>
</evidence>
<accession>J3MEJ0</accession>
<dbReference type="OrthoDB" id="692815at2759"/>
<keyword evidence="1" id="KW-0926">Vacuole</keyword>
<dbReference type="Proteomes" id="UP000006038">
    <property type="component" value="Chromosome 6"/>
</dbReference>
<dbReference type="PANTHER" id="PTHR33454">
    <property type="entry name" value="PROLAMIN PPROL 14P"/>
    <property type="match status" value="1"/>
</dbReference>
<dbReference type="KEGG" id="obr:102717907"/>
<dbReference type="eggNOG" id="ENOG502R3UJ">
    <property type="taxonomic scope" value="Eukaryota"/>
</dbReference>
<evidence type="ECO:0000259" key="9">
    <source>
        <dbReference type="SMART" id="SM00499"/>
    </source>
</evidence>
<evidence type="ECO:0000313" key="11">
    <source>
        <dbReference type="Proteomes" id="UP000006038"/>
    </source>
</evidence>
<dbReference type="InterPro" id="IPR036312">
    <property type="entry name" value="Bifun_inhib/LTP/seed_sf"/>
</dbReference>
<dbReference type="GO" id="GO:0045735">
    <property type="term" value="F:nutrient reservoir activity"/>
    <property type="evidence" value="ECO:0007669"/>
    <property type="project" value="UniProtKB-KW"/>
</dbReference>
<dbReference type="PANTHER" id="PTHR33454:SF19">
    <property type="entry name" value="PROLAMIN PPROL 14P"/>
    <property type="match status" value="1"/>
</dbReference>
<proteinExistence type="inferred from homology"/>
<dbReference type="GO" id="GO:0033095">
    <property type="term" value="C:aleurone grain"/>
    <property type="evidence" value="ECO:0007669"/>
    <property type="project" value="UniProtKB-SubCell"/>
</dbReference>
<dbReference type="HOGENOM" id="CLU_081977_1_1_1"/>
<dbReference type="Gene3D" id="1.10.110.10">
    <property type="entry name" value="Plant lipid-transfer and hydrophobic proteins"/>
    <property type="match status" value="1"/>
</dbReference>
<dbReference type="EnsemblPlants" id="OB06G24340.1">
    <property type="protein sequence ID" value="OB06G24340.1"/>
    <property type="gene ID" value="OB06G24340"/>
</dbReference>
<dbReference type="GeneID" id="102717907"/>
<comment type="function">
    <text evidence="5">Seed storage protein; serves as a source of nitrogen, carbon and sulfur for the young developing seedling.</text>
</comment>
<dbReference type="InterPro" id="IPR016140">
    <property type="entry name" value="Bifunc_inhib/LTP/seed_store"/>
</dbReference>
<evidence type="ECO:0000313" key="10">
    <source>
        <dbReference type="EnsemblPlants" id="OB06G24340.1"/>
    </source>
</evidence>
<dbReference type="SUPFAM" id="SSF47699">
    <property type="entry name" value="Bifunctional inhibitor/lipid-transfer protein/seed storage 2S albumin"/>
    <property type="match status" value="1"/>
</dbReference>
<dbReference type="InterPro" id="IPR001954">
    <property type="entry name" value="Glia_glutenin"/>
</dbReference>
<reference evidence="10" key="1">
    <citation type="journal article" date="2013" name="Nat. Commun.">
        <title>Whole-genome sequencing of Oryza brachyantha reveals mechanisms underlying Oryza genome evolution.</title>
        <authorList>
            <person name="Chen J."/>
            <person name="Huang Q."/>
            <person name="Gao D."/>
            <person name="Wang J."/>
            <person name="Lang Y."/>
            <person name="Liu T."/>
            <person name="Li B."/>
            <person name="Bai Z."/>
            <person name="Luis Goicoechea J."/>
            <person name="Liang C."/>
            <person name="Chen C."/>
            <person name="Zhang W."/>
            <person name="Sun S."/>
            <person name="Liao Y."/>
            <person name="Zhang X."/>
            <person name="Yang L."/>
            <person name="Song C."/>
            <person name="Wang M."/>
            <person name="Shi J."/>
            <person name="Liu G."/>
            <person name="Liu J."/>
            <person name="Zhou H."/>
            <person name="Zhou W."/>
            <person name="Yu Q."/>
            <person name="An N."/>
            <person name="Chen Y."/>
            <person name="Cai Q."/>
            <person name="Wang B."/>
            <person name="Liu B."/>
            <person name="Min J."/>
            <person name="Huang Y."/>
            <person name="Wu H."/>
            <person name="Li Z."/>
            <person name="Zhang Y."/>
            <person name="Yin Y."/>
            <person name="Song W."/>
            <person name="Jiang J."/>
            <person name="Jackson S.A."/>
            <person name="Wing R.A."/>
            <person name="Wang J."/>
            <person name="Chen M."/>
        </authorList>
    </citation>
    <scope>NUCLEOTIDE SEQUENCE [LARGE SCALE GENOMIC DNA]</scope>
    <source>
        <strain evidence="10">cv. IRGC 101232</strain>
    </source>
</reference>
<name>J3MEJ0_ORYBR</name>
<keyword evidence="11" id="KW-1185">Reference proteome</keyword>
<dbReference type="Pfam" id="PF13016">
    <property type="entry name" value="Gliadin"/>
    <property type="match status" value="1"/>
</dbReference>
<evidence type="ECO:0000256" key="7">
    <source>
        <dbReference type="ARBA" id="ARBA00023784"/>
    </source>
</evidence>
<feature type="domain" description="Bifunctional inhibitor/plant lipid transfer protein/seed storage helical" evidence="9">
    <location>
        <begin position="50"/>
        <end position="144"/>
    </location>
</feature>
<dbReference type="Gramene" id="OB06G24340.1">
    <property type="protein sequence ID" value="OB06G24340.1"/>
    <property type="gene ID" value="OB06G24340"/>
</dbReference>
<comment type="subcellular location">
    <subcellularLocation>
        <location evidence="6">Vacuole</location>
        <location evidence="6">Aleurone grain</location>
    </subcellularLocation>
</comment>
<evidence type="ECO:0000256" key="3">
    <source>
        <dbReference type="ARBA" id="ARBA00022761"/>
    </source>
</evidence>
<keyword evidence="3" id="KW-0758">Storage protein</keyword>
<evidence type="ECO:0000256" key="4">
    <source>
        <dbReference type="ARBA" id="ARBA00023129"/>
    </source>
</evidence>